<protein>
    <submittedName>
        <fullName evidence="2">Uncharacterized protein</fullName>
    </submittedName>
</protein>
<evidence type="ECO:0000256" key="1">
    <source>
        <dbReference type="SAM" id="Phobius"/>
    </source>
</evidence>
<organism evidence="2 3">
    <name type="scientific">Shimazuella alba</name>
    <dbReference type="NCBI Taxonomy" id="2690964"/>
    <lineage>
        <taxon>Bacteria</taxon>
        <taxon>Bacillati</taxon>
        <taxon>Bacillota</taxon>
        <taxon>Bacilli</taxon>
        <taxon>Bacillales</taxon>
        <taxon>Thermoactinomycetaceae</taxon>
        <taxon>Shimazuella</taxon>
    </lineage>
</organism>
<reference evidence="2 3" key="1">
    <citation type="submission" date="2019-12" db="EMBL/GenBank/DDBJ databases">
        <title>Whole-genome analyses of novel actinobacteria.</title>
        <authorList>
            <person name="Sahin N."/>
            <person name="Saygin H."/>
        </authorList>
    </citation>
    <scope>NUCLEOTIDE SEQUENCE [LARGE SCALE GENOMIC DNA]</scope>
    <source>
        <strain evidence="2 3">KC615</strain>
    </source>
</reference>
<dbReference type="RefSeq" id="WP_160799749.1">
    <property type="nucleotide sequence ID" value="NZ_WUUL01000002.1"/>
</dbReference>
<comment type="caution">
    <text evidence="2">The sequence shown here is derived from an EMBL/GenBank/DDBJ whole genome shotgun (WGS) entry which is preliminary data.</text>
</comment>
<dbReference type="EMBL" id="WUUL01000002">
    <property type="protein sequence ID" value="MXQ52660.1"/>
    <property type="molecule type" value="Genomic_DNA"/>
</dbReference>
<keyword evidence="1" id="KW-0472">Membrane</keyword>
<gene>
    <name evidence="2" type="ORF">GSM42_02620</name>
</gene>
<dbReference type="Proteomes" id="UP000430692">
    <property type="component" value="Unassembled WGS sequence"/>
</dbReference>
<name>A0A6I4VS75_9BACL</name>
<feature type="transmembrane region" description="Helical" evidence="1">
    <location>
        <begin position="68"/>
        <end position="92"/>
    </location>
</feature>
<evidence type="ECO:0000313" key="3">
    <source>
        <dbReference type="Proteomes" id="UP000430692"/>
    </source>
</evidence>
<evidence type="ECO:0000313" key="2">
    <source>
        <dbReference type="EMBL" id="MXQ52660.1"/>
    </source>
</evidence>
<proteinExistence type="predicted"/>
<keyword evidence="1" id="KW-0812">Transmembrane</keyword>
<dbReference type="AlphaFoldDB" id="A0A6I4VS75"/>
<keyword evidence="1" id="KW-1133">Transmembrane helix</keyword>
<sequence length="101" mass="11070">MSPFTRAEKVVLSVFAALAIIFLVLSQAAPSLFDFKVSVGGIELFSGNLGTMFWGSIENLNDFIENSIINFVFSINGVILGVLLLVVGFVVAERKHYNKEQ</sequence>
<keyword evidence="3" id="KW-1185">Reference proteome</keyword>
<accession>A0A6I4VS75</accession>